<organism evidence="1 2">
    <name type="scientific">Trapa incisa</name>
    <dbReference type="NCBI Taxonomy" id="236973"/>
    <lineage>
        <taxon>Eukaryota</taxon>
        <taxon>Viridiplantae</taxon>
        <taxon>Streptophyta</taxon>
        <taxon>Embryophyta</taxon>
        <taxon>Tracheophyta</taxon>
        <taxon>Spermatophyta</taxon>
        <taxon>Magnoliopsida</taxon>
        <taxon>eudicotyledons</taxon>
        <taxon>Gunneridae</taxon>
        <taxon>Pentapetalae</taxon>
        <taxon>rosids</taxon>
        <taxon>malvids</taxon>
        <taxon>Myrtales</taxon>
        <taxon>Lythraceae</taxon>
        <taxon>Trapa</taxon>
    </lineage>
</organism>
<name>A0AAN7JZG2_9MYRT</name>
<dbReference type="AlphaFoldDB" id="A0AAN7JZG2"/>
<sequence>MGSFTWLMSKGCYWGLGQKMKAATGDLDRRCSYRESYGVLLSDYLAADALKDINVLLLRGLYYTVSGIIDVGFPLSPDSSLHQLLAVGADA</sequence>
<gene>
    <name evidence="1" type="ORF">SAY87_006918</name>
</gene>
<accession>A0AAN7JZG2</accession>
<keyword evidence="2" id="KW-1185">Reference proteome</keyword>
<protein>
    <submittedName>
        <fullName evidence="1">Uncharacterized protein</fullName>
    </submittedName>
</protein>
<evidence type="ECO:0000313" key="2">
    <source>
        <dbReference type="Proteomes" id="UP001345219"/>
    </source>
</evidence>
<evidence type="ECO:0000313" key="1">
    <source>
        <dbReference type="EMBL" id="KAK4756791.1"/>
    </source>
</evidence>
<dbReference type="Proteomes" id="UP001345219">
    <property type="component" value="Chromosome 6"/>
</dbReference>
<reference evidence="1 2" key="1">
    <citation type="journal article" date="2023" name="Hortic Res">
        <title>Pangenome of water caltrop reveals structural variations and asymmetric subgenome divergence after allopolyploidization.</title>
        <authorList>
            <person name="Zhang X."/>
            <person name="Chen Y."/>
            <person name="Wang L."/>
            <person name="Yuan Y."/>
            <person name="Fang M."/>
            <person name="Shi L."/>
            <person name="Lu R."/>
            <person name="Comes H.P."/>
            <person name="Ma Y."/>
            <person name="Chen Y."/>
            <person name="Huang G."/>
            <person name="Zhou Y."/>
            <person name="Zheng Z."/>
            <person name="Qiu Y."/>
        </authorList>
    </citation>
    <scope>NUCLEOTIDE SEQUENCE [LARGE SCALE GENOMIC DNA]</scope>
    <source>
        <tissue evidence="1">Roots</tissue>
    </source>
</reference>
<comment type="caution">
    <text evidence="1">The sequence shown here is derived from an EMBL/GenBank/DDBJ whole genome shotgun (WGS) entry which is preliminary data.</text>
</comment>
<proteinExistence type="predicted"/>
<dbReference type="EMBL" id="JAXIOK010000013">
    <property type="protein sequence ID" value="KAK4756791.1"/>
    <property type="molecule type" value="Genomic_DNA"/>
</dbReference>